<dbReference type="InterPro" id="IPR011008">
    <property type="entry name" value="Dimeric_a/b-barrel"/>
</dbReference>
<dbReference type="SUPFAM" id="SSF54909">
    <property type="entry name" value="Dimeric alpha+beta barrel"/>
    <property type="match status" value="2"/>
</dbReference>
<reference evidence="1 2" key="1">
    <citation type="submission" date="2020-07" db="EMBL/GenBank/DDBJ databases">
        <title>Complete genome sequence analysis of Acidithiobacillus ferrivorans XJFY6S-08 reveals extreme environmental adaptation to alpine acid mine drainage.</title>
        <authorList>
            <person name="Yan L."/>
            <person name="Ni Y."/>
        </authorList>
    </citation>
    <scope>NUCLEOTIDE SEQUENCE [LARGE SCALE GENOMIC DNA]</scope>
    <source>
        <strain evidence="1 2">XJFY6S-08</strain>
    </source>
</reference>
<protein>
    <submittedName>
        <fullName evidence="1">Antibiotic biosynthesis monooxygenase</fullName>
    </submittedName>
</protein>
<dbReference type="Proteomes" id="UP000595420">
    <property type="component" value="Chromosome"/>
</dbReference>
<keyword evidence="1" id="KW-0560">Oxidoreductase</keyword>
<dbReference type="GO" id="GO:0004497">
    <property type="term" value="F:monooxygenase activity"/>
    <property type="evidence" value="ECO:0007669"/>
    <property type="project" value="UniProtKB-KW"/>
</dbReference>
<accession>A0A7T5BI33</accession>
<gene>
    <name evidence="1" type="ORF">H2515_07420</name>
</gene>
<sequence>MIFVMDLIKAVNVPETARNWEEVCRFFSRQPGFVSGRLLETIQTLHPKEDYKLTSVCCWETDNAWQAARQAAKNDAGLTNVLPKLAGKFSAFKGNIDQGSEYNPAKDGGADHGDQMVLVDVIYLTEGRMKAYAEMWHSANLYMSNKPGYIGACLHVTTNAEKDSNKIKYINLAEWESKEIFFSSIDTPEFLEIIKDFKNDFSLYLSKIAKTIKPTAEHMMAEAM</sequence>
<organism evidence="1 2">
    <name type="scientific">Acidithiobacillus ferrivorans</name>
    <dbReference type="NCBI Taxonomy" id="160808"/>
    <lineage>
        <taxon>Bacteria</taxon>
        <taxon>Pseudomonadati</taxon>
        <taxon>Pseudomonadota</taxon>
        <taxon>Acidithiobacillia</taxon>
        <taxon>Acidithiobacillales</taxon>
        <taxon>Acidithiobacillaceae</taxon>
        <taxon>Acidithiobacillus</taxon>
    </lineage>
</organism>
<name>A0A7T5BI33_9PROT</name>
<evidence type="ECO:0000313" key="1">
    <source>
        <dbReference type="EMBL" id="QQD74036.1"/>
    </source>
</evidence>
<evidence type="ECO:0000313" key="2">
    <source>
        <dbReference type="Proteomes" id="UP000595420"/>
    </source>
</evidence>
<dbReference type="Gene3D" id="3.30.70.100">
    <property type="match status" value="2"/>
</dbReference>
<proteinExistence type="predicted"/>
<keyword evidence="1" id="KW-0503">Monooxygenase</keyword>
<dbReference type="EMBL" id="CP059488">
    <property type="protein sequence ID" value="QQD74036.1"/>
    <property type="molecule type" value="Genomic_DNA"/>
</dbReference>
<dbReference type="AlphaFoldDB" id="A0A7T5BI33"/>
<dbReference type="RefSeq" id="WP_198661330.1">
    <property type="nucleotide sequence ID" value="NZ_CP059488.1"/>
</dbReference>